<sequence length="210" mass="23656">MKLMKRFILFLLLFFFILGLEGRACAECGESITVNAVDHQRLKSKVHEAKAYCVSKGFSTNYCFLVDFSIHSGKKRFFVWDFKGDSIKYASLCAHGYGKDSTPSKPVFSNTPGSLCSSLGKYKVGIRAYSKWGINVHYKLHGLEPTNDNAFKRIVVLHSYTPLPATEVYPSHLPLGMSQGCPVICNETMRQIDVLLKAETKPVLLWIYND</sequence>
<evidence type="ECO:0008006" key="4">
    <source>
        <dbReference type="Google" id="ProtNLM"/>
    </source>
</evidence>
<dbReference type="PATRIC" id="fig|329854.7.peg.2618"/>
<protein>
    <recommendedName>
        <fullName evidence="4">Peptidase</fullName>
    </recommendedName>
</protein>
<gene>
    <name evidence="2" type="ORF">HMPREF2531_02571</name>
</gene>
<reference evidence="2 3" key="1">
    <citation type="submission" date="2016-02" db="EMBL/GenBank/DDBJ databases">
        <authorList>
            <person name="Wen L."/>
            <person name="He K."/>
            <person name="Yang H."/>
        </authorList>
    </citation>
    <scope>NUCLEOTIDE SEQUENCE [LARGE SCALE GENOMIC DNA]</scope>
    <source>
        <strain evidence="2 3">KLE1704</strain>
    </source>
</reference>
<dbReference type="InterPro" id="IPR032676">
    <property type="entry name" value="YkuD_2"/>
</dbReference>
<dbReference type="AlphaFoldDB" id="A0A139LDF3"/>
<dbReference type="RefSeq" id="WP_061436345.1">
    <property type="nucleotide sequence ID" value="NZ_KQ968695.1"/>
</dbReference>
<name>A0A139LDF3_9BACE</name>
<keyword evidence="1" id="KW-0732">Signal</keyword>
<organism evidence="2">
    <name type="scientific">Bacteroides intestinalis</name>
    <dbReference type="NCBI Taxonomy" id="329854"/>
    <lineage>
        <taxon>Bacteria</taxon>
        <taxon>Pseudomonadati</taxon>
        <taxon>Bacteroidota</taxon>
        <taxon>Bacteroidia</taxon>
        <taxon>Bacteroidales</taxon>
        <taxon>Bacteroidaceae</taxon>
        <taxon>Bacteroides</taxon>
    </lineage>
</organism>
<evidence type="ECO:0000313" key="3">
    <source>
        <dbReference type="Proteomes" id="UP000070319"/>
    </source>
</evidence>
<feature type="chain" id="PRO_5007487237" description="Peptidase" evidence="1">
    <location>
        <begin position="27"/>
        <end position="210"/>
    </location>
</feature>
<dbReference type="PANTHER" id="PTHR38477:SF1">
    <property type="entry name" value="MUREIN L,D-TRANSPEPTIDASE CATALYTIC DOMAIN FAMILY PROTEIN"/>
    <property type="match status" value="1"/>
</dbReference>
<feature type="signal peptide" evidence="1">
    <location>
        <begin position="1"/>
        <end position="26"/>
    </location>
</feature>
<proteinExistence type="predicted"/>
<dbReference type="Pfam" id="PF13645">
    <property type="entry name" value="YkuD_2"/>
    <property type="match status" value="1"/>
</dbReference>
<dbReference type="Proteomes" id="UP000070319">
    <property type="component" value="Unassembled WGS sequence"/>
</dbReference>
<evidence type="ECO:0000313" key="2">
    <source>
        <dbReference type="EMBL" id="KXT49469.1"/>
    </source>
</evidence>
<evidence type="ECO:0000256" key="1">
    <source>
        <dbReference type="SAM" id="SignalP"/>
    </source>
</evidence>
<comment type="caution">
    <text evidence="2">The sequence shown here is derived from an EMBL/GenBank/DDBJ whole genome shotgun (WGS) entry which is preliminary data.</text>
</comment>
<dbReference type="PANTHER" id="PTHR38477">
    <property type="entry name" value="HYPOTHETICAL EXPORTED PROTEIN"/>
    <property type="match status" value="1"/>
</dbReference>
<accession>A0A139LDF3</accession>
<dbReference type="EMBL" id="LTDF01000088">
    <property type="protein sequence ID" value="KXT49469.1"/>
    <property type="molecule type" value="Genomic_DNA"/>
</dbReference>